<organism evidence="1 2">
    <name type="scientific">Racocetra persica</name>
    <dbReference type="NCBI Taxonomy" id="160502"/>
    <lineage>
        <taxon>Eukaryota</taxon>
        <taxon>Fungi</taxon>
        <taxon>Fungi incertae sedis</taxon>
        <taxon>Mucoromycota</taxon>
        <taxon>Glomeromycotina</taxon>
        <taxon>Glomeromycetes</taxon>
        <taxon>Diversisporales</taxon>
        <taxon>Gigasporaceae</taxon>
        <taxon>Racocetra</taxon>
    </lineage>
</organism>
<evidence type="ECO:0000313" key="1">
    <source>
        <dbReference type="EMBL" id="CAG8805219.1"/>
    </source>
</evidence>
<feature type="non-terminal residue" evidence="1">
    <location>
        <position position="114"/>
    </location>
</feature>
<dbReference type="EMBL" id="CAJVQC010065175">
    <property type="protein sequence ID" value="CAG8805219.1"/>
    <property type="molecule type" value="Genomic_DNA"/>
</dbReference>
<protein>
    <submittedName>
        <fullName evidence="1">28647_t:CDS:1</fullName>
    </submittedName>
</protein>
<dbReference type="Proteomes" id="UP000789920">
    <property type="component" value="Unassembled WGS sequence"/>
</dbReference>
<proteinExistence type="predicted"/>
<sequence length="114" mass="13112">MNTLLIPNIVDDFNKNTFSEFTDMNNKDYFAESIFFEFNDINNKLLVSNKVSYLTEVTESNIVEAIESIENTIEAIEATEDATEAIEDNEDDSEKILYPIILNIVFTNWKKLDG</sequence>
<gene>
    <name evidence="1" type="ORF">RPERSI_LOCUS21881</name>
</gene>
<evidence type="ECO:0000313" key="2">
    <source>
        <dbReference type="Proteomes" id="UP000789920"/>
    </source>
</evidence>
<accession>A0ACA9RPZ3</accession>
<comment type="caution">
    <text evidence="1">The sequence shown here is derived from an EMBL/GenBank/DDBJ whole genome shotgun (WGS) entry which is preliminary data.</text>
</comment>
<reference evidence="1" key="1">
    <citation type="submission" date="2021-06" db="EMBL/GenBank/DDBJ databases">
        <authorList>
            <person name="Kallberg Y."/>
            <person name="Tangrot J."/>
            <person name="Rosling A."/>
        </authorList>
    </citation>
    <scope>NUCLEOTIDE SEQUENCE</scope>
    <source>
        <strain evidence="1">MA461A</strain>
    </source>
</reference>
<name>A0ACA9RPZ3_9GLOM</name>
<keyword evidence="2" id="KW-1185">Reference proteome</keyword>